<keyword evidence="2" id="KW-1133">Transmembrane helix</keyword>
<keyword evidence="2" id="KW-0472">Membrane</keyword>
<comment type="caution">
    <text evidence="4">The sequence shown here is derived from an EMBL/GenBank/DDBJ whole genome shotgun (WGS) entry which is preliminary data.</text>
</comment>
<dbReference type="PANTHER" id="PTHR34385:SF1">
    <property type="entry name" value="PEPTIDOGLYCAN L-ALANYL-D-GLUTAMATE ENDOPEPTIDASE CWLK"/>
    <property type="match status" value="1"/>
</dbReference>
<keyword evidence="4" id="KW-0645">Protease</keyword>
<keyword evidence="5" id="KW-1185">Reference proteome</keyword>
<gene>
    <name evidence="4" type="ORF">ACFOZY_08805</name>
</gene>
<keyword evidence="4" id="KW-0121">Carboxypeptidase</keyword>
<feature type="transmembrane region" description="Helical" evidence="2">
    <location>
        <begin position="16"/>
        <end position="37"/>
    </location>
</feature>
<dbReference type="RefSeq" id="WP_378154448.1">
    <property type="nucleotide sequence ID" value="NZ_JBHSEC010000014.1"/>
</dbReference>
<proteinExistence type="predicted"/>
<dbReference type="SUPFAM" id="SSF55166">
    <property type="entry name" value="Hedgehog/DD-peptidase"/>
    <property type="match status" value="1"/>
</dbReference>
<feature type="domain" description="D-alanyl-D-alanine carboxypeptidase-like core" evidence="3">
    <location>
        <begin position="161"/>
        <end position="287"/>
    </location>
</feature>
<accession>A0ABV8X3M0</accession>
<organism evidence="4 5">
    <name type="scientific">Chungangia koreensis</name>
    <dbReference type="NCBI Taxonomy" id="752657"/>
    <lineage>
        <taxon>Bacteria</taxon>
        <taxon>Bacillati</taxon>
        <taxon>Bacillota</taxon>
        <taxon>Bacilli</taxon>
        <taxon>Lactobacillales</taxon>
        <taxon>Chungangia</taxon>
    </lineage>
</organism>
<dbReference type="InterPro" id="IPR052179">
    <property type="entry name" value="DD-CPase-like"/>
</dbReference>
<keyword evidence="4" id="KW-0378">Hydrolase</keyword>
<dbReference type="EMBL" id="JBHSEC010000014">
    <property type="protein sequence ID" value="MFC4410522.1"/>
    <property type="molecule type" value="Genomic_DNA"/>
</dbReference>
<evidence type="ECO:0000313" key="4">
    <source>
        <dbReference type="EMBL" id="MFC4410522.1"/>
    </source>
</evidence>
<dbReference type="InterPro" id="IPR058193">
    <property type="entry name" value="VanY/YodJ_core_dom"/>
</dbReference>
<name>A0ABV8X3M0_9LACT</name>
<feature type="region of interest" description="Disordered" evidence="1">
    <location>
        <begin position="60"/>
        <end position="126"/>
    </location>
</feature>
<dbReference type="Pfam" id="PF02557">
    <property type="entry name" value="VanY"/>
    <property type="match status" value="1"/>
</dbReference>
<dbReference type="GO" id="GO:0004180">
    <property type="term" value="F:carboxypeptidase activity"/>
    <property type="evidence" value="ECO:0007669"/>
    <property type="project" value="UniProtKB-KW"/>
</dbReference>
<keyword evidence="2" id="KW-0812">Transmembrane</keyword>
<dbReference type="Proteomes" id="UP001595817">
    <property type="component" value="Unassembled WGS sequence"/>
</dbReference>
<evidence type="ECO:0000313" key="5">
    <source>
        <dbReference type="Proteomes" id="UP001595817"/>
    </source>
</evidence>
<evidence type="ECO:0000256" key="2">
    <source>
        <dbReference type="SAM" id="Phobius"/>
    </source>
</evidence>
<dbReference type="InterPro" id="IPR009045">
    <property type="entry name" value="Zn_M74/Hedgehog-like"/>
</dbReference>
<dbReference type="PANTHER" id="PTHR34385">
    <property type="entry name" value="D-ALANYL-D-ALANINE CARBOXYPEPTIDASE"/>
    <property type="match status" value="1"/>
</dbReference>
<protein>
    <submittedName>
        <fullName evidence="4">D-alanyl-D-alanine carboxypeptidase family protein</fullName>
    </submittedName>
</protein>
<dbReference type="InterPro" id="IPR003709">
    <property type="entry name" value="VanY-like_core_dom"/>
</dbReference>
<reference evidence="5" key="1">
    <citation type="journal article" date="2019" name="Int. J. Syst. Evol. Microbiol.">
        <title>The Global Catalogue of Microorganisms (GCM) 10K type strain sequencing project: providing services to taxonomists for standard genome sequencing and annotation.</title>
        <authorList>
            <consortium name="The Broad Institute Genomics Platform"/>
            <consortium name="The Broad Institute Genome Sequencing Center for Infectious Disease"/>
            <person name="Wu L."/>
            <person name="Ma J."/>
        </authorList>
    </citation>
    <scope>NUCLEOTIDE SEQUENCE [LARGE SCALE GENOMIC DNA]</scope>
    <source>
        <strain evidence="5">CCUG 59778</strain>
    </source>
</reference>
<evidence type="ECO:0000259" key="3">
    <source>
        <dbReference type="Pfam" id="PF02557"/>
    </source>
</evidence>
<dbReference type="CDD" id="cd14852">
    <property type="entry name" value="LD-carboxypeptidase"/>
    <property type="match status" value="1"/>
</dbReference>
<sequence>MMEFNRFNHNKKSNRTWIVLSIIVFIIVLAAGSWIGYNGWNVNRSIDNLVAVWNSENKGGEGEMIPTGGDPTETPEVPERQQAEPEPVPEAPKQPEEKPEVTPPQEKPSEDVKTPVQPEQTIDHGGYIEGVKIPKEPTYINGVLIANKKNPLPQDFAPGENKEAREAFDKMAAEAKLSGFELVAFSTYRSFDYQTTLYNRYVEKDGQEAADRYSARPGFSEHQTGLAFDIGEKNFEQYWADSEFGNTPAGQWVAENAHKYGFILRYPEGKEEITGYMHESWHFRYVGEGIARDVYIKGITLEEYLNIQ</sequence>
<dbReference type="Gene3D" id="3.30.1380.10">
    <property type="match status" value="1"/>
</dbReference>
<evidence type="ECO:0000256" key="1">
    <source>
        <dbReference type="SAM" id="MobiDB-lite"/>
    </source>
</evidence>